<gene>
    <name evidence="1" type="ORF">PsorP6_011855</name>
</gene>
<evidence type="ECO:0000313" key="1">
    <source>
        <dbReference type="EMBL" id="KAI9919065.1"/>
    </source>
</evidence>
<reference evidence="1 2" key="1">
    <citation type="journal article" date="2022" name="bioRxiv">
        <title>The genome of the oomycete Peronosclerospora sorghi, a cosmopolitan pathogen of maize and sorghum, is inflated with dispersed pseudogenes.</title>
        <authorList>
            <person name="Fletcher K."/>
            <person name="Martin F."/>
            <person name="Isakeit T."/>
            <person name="Cavanaugh K."/>
            <person name="Magill C."/>
            <person name="Michelmore R."/>
        </authorList>
    </citation>
    <scope>NUCLEOTIDE SEQUENCE [LARGE SCALE GENOMIC DNA]</scope>
    <source>
        <strain evidence="1">P6</strain>
    </source>
</reference>
<proteinExistence type="predicted"/>
<dbReference type="Proteomes" id="UP001163321">
    <property type="component" value="Chromosome 12"/>
</dbReference>
<evidence type="ECO:0000313" key="2">
    <source>
        <dbReference type="Proteomes" id="UP001163321"/>
    </source>
</evidence>
<name>A0ACC0WK74_9STRA</name>
<comment type="caution">
    <text evidence="1">The sequence shown here is derived from an EMBL/GenBank/DDBJ whole genome shotgun (WGS) entry which is preliminary data.</text>
</comment>
<sequence>MKALSRTVWLAATILLSKRADAQAFAMDRANGSTPRFIRKAASLDARNEERSPFGLKNVVGESAPRAIQKVRWKAQAKVVENIQSRHASAEEALRSRLMPLAMKLGGDQTQLIQALTKKYGFDNVILRLLDPRLSPELKSVGDALLHAQIMKFYDDGYSADQLFTELKIDTSANVLSDRYISLLERFIRYSNDKKPNEMPDDLFRVLSSRIEEGVLADSVANARVRPLDAKRAEYVEDHLVERWLVENNLHPLALLERLGMDQSVDKFVSLRLETVSKYVTKYNEYHPNDEFLLLGWATHKYRFGPLMKALQEAQVVKEKREFTTLLLNEQLQTLLAHDTSVADVFELLELKTDLSAYKNLNIKTLQTYMEMFNAKHGGNQDILPFLVENLDDGPLVILLAMHLREKTPDEEYYLDRLEEVFQRWREENIKPGNIKTTFFKNPTEDLQHVVDPLVWHYGKFFTEWESHQNERVAKSAQASSEH</sequence>
<keyword evidence="2" id="KW-1185">Reference proteome</keyword>
<dbReference type="EMBL" id="CM047591">
    <property type="protein sequence ID" value="KAI9919065.1"/>
    <property type="molecule type" value="Genomic_DNA"/>
</dbReference>
<accession>A0ACC0WK74</accession>
<organism evidence="1 2">
    <name type="scientific">Peronosclerospora sorghi</name>
    <dbReference type="NCBI Taxonomy" id="230839"/>
    <lineage>
        <taxon>Eukaryota</taxon>
        <taxon>Sar</taxon>
        <taxon>Stramenopiles</taxon>
        <taxon>Oomycota</taxon>
        <taxon>Peronosporomycetes</taxon>
        <taxon>Peronosporales</taxon>
        <taxon>Peronosporaceae</taxon>
        <taxon>Peronosclerospora</taxon>
    </lineage>
</organism>
<protein>
    <submittedName>
        <fullName evidence="1">Uncharacterized protein</fullName>
    </submittedName>
</protein>